<organism evidence="4 5">
    <name type="scientific">Magnaporthiopsis poae (strain ATCC 64411 / 73-15)</name>
    <name type="common">Kentucky bluegrass fungus</name>
    <name type="synonym">Magnaporthe poae</name>
    <dbReference type="NCBI Taxonomy" id="644358"/>
    <lineage>
        <taxon>Eukaryota</taxon>
        <taxon>Fungi</taxon>
        <taxon>Dikarya</taxon>
        <taxon>Ascomycota</taxon>
        <taxon>Pezizomycotina</taxon>
        <taxon>Sordariomycetes</taxon>
        <taxon>Sordariomycetidae</taxon>
        <taxon>Magnaporthales</taxon>
        <taxon>Magnaporthaceae</taxon>
        <taxon>Magnaporthiopsis</taxon>
    </lineage>
</organism>
<accession>A0A0C4EDM8</accession>
<dbReference type="Proteomes" id="UP000011715">
    <property type="component" value="Unassembled WGS sequence"/>
</dbReference>
<dbReference type="EMBL" id="GL876978">
    <property type="protein sequence ID" value="KLU91884.1"/>
    <property type="molecule type" value="Genomic_DNA"/>
</dbReference>
<gene>
    <name evidence="3" type="ORF">MAPG_10833</name>
</gene>
<dbReference type="EMBL" id="ADBL01002674">
    <property type="status" value="NOT_ANNOTATED_CDS"/>
    <property type="molecule type" value="Genomic_DNA"/>
</dbReference>
<dbReference type="InterPro" id="IPR005112">
    <property type="entry name" value="dDENN_dom"/>
</dbReference>
<evidence type="ECO:0000256" key="1">
    <source>
        <dbReference type="SAM" id="MobiDB-lite"/>
    </source>
</evidence>
<reference evidence="4" key="4">
    <citation type="journal article" date="2015" name="G3 (Bethesda)">
        <title>Genome sequences of three phytopathogenic species of the Magnaporthaceae family of fungi.</title>
        <authorList>
            <person name="Okagaki L.H."/>
            <person name="Nunes C.C."/>
            <person name="Sailsbery J."/>
            <person name="Clay B."/>
            <person name="Brown D."/>
            <person name="John T."/>
            <person name="Oh Y."/>
            <person name="Young N."/>
            <person name="Fitzgerald M."/>
            <person name="Haas B.J."/>
            <person name="Zeng Q."/>
            <person name="Young S."/>
            <person name="Adiconis X."/>
            <person name="Fan L."/>
            <person name="Levin J.Z."/>
            <person name="Mitchell T.K."/>
            <person name="Okubara P.A."/>
            <person name="Farman M.L."/>
            <person name="Kohn L.M."/>
            <person name="Birren B."/>
            <person name="Ma L.-J."/>
            <person name="Dean R.A."/>
        </authorList>
    </citation>
    <scope>NUCLEOTIDE SEQUENCE</scope>
    <source>
        <strain evidence="4">ATCC 64411 / 73-15</strain>
    </source>
</reference>
<protein>
    <submittedName>
        <fullName evidence="3">DDENN domain-containing protein</fullName>
    </submittedName>
</protein>
<evidence type="ECO:0000313" key="5">
    <source>
        <dbReference type="Proteomes" id="UP000011715"/>
    </source>
</evidence>
<dbReference type="EnsemblFungi" id="MAPG_10833T0">
    <property type="protein sequence ID" value="MAPG_10833T0"/>
    <property type="gene ID" value="MAPG_10833"/>
</dbReference>
<feature type="domain" description="dDENN" evidence="2">
    <location>
        <begin position="1"/>
        <end position="48"/>
    </location>
</feature>
<keyword evidence="5" id="KW-1185">Reference proteome</keyword>
<reference evidence="5" key="2">
    <citation type="submission" date="2010-05" db="EMBL/GenBank/DDBJ databases">
        <title>The genome sequence of Magnaporthe poae strain ATCC 64411.</title>
        <authorList>
            <person name="Ma L.-J."/>
            <person name="Dead R."/>
            <person name="Young S."/>
            <person name="Zeng Q."/>
            <person name="Koehrsen M."/>
            <person name="Alvarado L."/>
            <person name="Berlin A."/>
            <person name="Chapman S.B."/>
            <person name="Chen Z."/>
            <person name="Freedman E."/>
            <person name="Gellesch M."/>
            <person name="Goldberg J."/>
            <person name="Griggs A."/>
            <person name="Gujja S."/>
            <person name="Heilman E.R."/>
            <person name="Heiman D."/>
            <person name="Hepburn T."/>
            <person name="Howarth C."/>
            <person name="Jen D."/>
            <person name="Larson L."/>
            <person name="Mehta T."/>
            <person name="Neiman D."/>
            <person name="Pearson M."/>
            <person name="Roberts A."/>
            <person name="Saif S."/>
            <person name="Shea T."/>
            <person name="Shenoy N."/>
            <person name="Sisk P."/>
            <person name="Stolte C."/>
            <person name="Sykes S."/>
            <person name="Walk T."/>
            <person name="White J."/>
            <person name="Yandava C."/>
            <person name="Haas B."/>
            <person name="Nusbaum C."/>
            <person name="Birren B."/>
        </authorList>
    </citation>
    <scope>NUCLEOTIDE SEQUENCE [LARGE SCALE GENOMIC DNA]</scope>
    <source>
        <strain evidence="5">ATCC 64411 / 73-15</strain>
    </source>
</reference>
<dbReference type="AlphaFoldDB" id="A0A0C4EDM8"/>
<proteinExistence type="predicted"/>
<sequence>MQAFIRSLPHEHQEYIVMMRETQAFNEFIHERERMPPSNPDIRLFDEIILAKKARGRPALTSLSRLSMIRASHAASSFAGGAGGGGGGGFLGPPRGGGGTGNGNNGPVGYLSDTTDHIWRTASVPVPNAKFPGDYRSVVTRIPTRLDPSLMKEPRAIQGVPRSEPRGSRGLIRKQVPSTLSATAQSPG</sequence>
<reference evidence="3" key="3">
    <citation type="submission" date="2011-03" db="EMBL/GenBank/DDBJ databases">
        <title>Annotation of Magnaporthe poae ATCC 64411.</title>
        <authorList>
            <person name="Ma L.-J."/>
            <person name="Dead R."/>
            <person name="Young S.K."/>
            <person name="Zeng Q."/>
            <person name="Gargeya S."/>
            <person name="Fitzgerald M."/>
            <person name="Haas B."/>
            <person name="Abouelleil A."/>
            <person name="Alvarado L."/>
            <person name="Arachchi H.M."/>
            <person name="Berlin A."/>
            <person name="Brown A."/>
            <person name="Chapman S.B."/>
            <person name="Chen Z."/>
            <person name="Dunbar C."/>
            <person name="Freedman E."/>
            <person name="Gearin G."/>
            <person name="Gellesch M."/>
            <person name="Goldberg J."/>
            <person name="Griggs A."/>
            <person name="Gujja S."/>
            <person name="Heiman D."/>
            <person name="Howarth C."/>
            <person name="Larson L."/>
            <person name="Lui A."/>
            <person name="MacDonald P.J.P."/>
            <person name="Mehta T."/>
            <person name="Montmayeur A."/>
            <person name="Murphy C."/>
            <person name="Neiman D."/>
            <person name="Pearson M."/>
            <person name="Priest M."/>
            <person name="Roberts A."/>
            <person name="Saif S."/>
            <person name="Shea T."/>
            <person name="Shenoy N."/>
            <person name="Sisk P."/>
            <person name="Stolte C."/>
            <person name="Sykes S."/>
            <person name="Yandava C."/>
            <person name="Wortman J."/>
            <person name="Nusbaum C."/>
            <person name="Birren B."/>
        </authorList>
    </citation>
    <scope>NUCLEOTIDE SEQUENCE</scope>
    <source>
        <strain evidence="3">ATCC 64411</strain>
    </source>
</reference>
<evidence type="ECO:0000313" key="4">
    <source>
        <dbReference type="EnsemblFungi" id="MAPG_10833T0"/>
    </source>
</evidence>
<dbReference type="VEuPathDB" id="FungiDB:MAPG_10833"/>
<reference evidence="4" key="5">
    <citation type="submission" date="2015-06" db="UniProtKB">
        <authorList>
            <consortium name="EnsemblFungi"/>
        </authorList>
    </citation>
    <scope>IDENTIFICATION</scope>
    <source>
        <strain evidence="4">ATCC 64411</strain>
    </source>
</reference>
<name>A0A0C4EDM8_MAGP6</name>
<dbReference type="OMA" id="HEHQEYI"/>
<feature type="region of interest" description="Disordered" evidence="1">
    <location>
        <begin position="149"/>
        <end position="188"/>
    </location>
</feature>
<reference evidence="3" key="1">
    <citation type="submission" date="2010-05" db="EMBL/GenBank/DDBJ databases">
        <title>The Genome Sequence of Magnaporthe poae strain ATCC 64411.</title>
        <authorList>
            <consortium name="The Broad Institute Genome Sequencing Platform"/>
            <consortium name="Broad Institute Genome Sequencing Center for Infectious Disease"/>
            <person name="Ma L.-J."/>
            <person name="Dead R."/>
            <person name="Young S."/>
            <person name="Zeng Q."/>
            <person name="Koehrsen M."/>
            <person name="Alvarado L."/>
            <person name="Berlin A."/>
            <person name="Chapman S.B."/>
            <person name="Chen Z."/>
            <person name="Freedman E."/>
            <person name="Gellesch M."/>
            <person name="Goldberg J."/>
            <person name="Griggs A."/>
            <person name="Gujja S."/>
            <person name="Heilman E.R."/>
            <person name="Heiman D."/>
            <person name="Hepburn T."/>
            <person name="Howarth C."/>
            <person name="Jen D."/>
            <person name="Larson L."/>
            <person name="Mehta T."/>
            <person name="Neiman D."/>
            <person name="Pearson M."/>
            <person name="Roberts A."/>
            <person name="Saif S."/>
            <person name="Shea T."/>
            <person name="Shenoy N."/>
            <person name="Sisk P."/>
            <person name="Stolte C."/>
            <person name="Sykes S."/>
            <person name="Walk T."/>
            <person name="White J."/>
            <person name="Yandava C."/>
            <person name="Haas B."/>
            <person name="Nusbaum C."/>
            <person name="Birren B."/>
        </authorList>
    </citation>
    <scope>NUCLEOTIDE SEQUENCE</scope>
    <source>
        <strain evidence="3">ATCC 64411</strain>
    </source>
</reference>
<evidence type="ECO:0000313" key="3">
    <source>
        <dbReference type="EMBL" id="KLU91884.1"/>
    </source>
</evidence>
<dbReference type="OrthoDB" id="6019893at2759"/>
<dbReference type="eggNOG" id="KOG2080">
    <property type="taxonomic scope" value="Eukaryota"/>
</dbReference>
<evidence type="ECO:0000259" key="2">
    <source>
        <dbReference type="Pfam" id="PF03455"/>
    </source>
</evidence>
<feature type="compositionally biased region" description="Polar residues" evidence="1">
    <location>
        <begin position="176"/>
        <end position="188"/>
    </location>
</feature>
<dbReference type="Pfam" id="PF03455">
    <property type="entry name" value="dDENN"/>
    <property type="match status" value="1"/>
</dbReference>